<dbReference type="AlphaFoldDB" id="A0A9P6E2N7"/>
<evidence type="ECO:0000313" key="1">
    <source>
        <dbReference type="EMBL" id="KAF9521453.1"/>
    </source>
</evidence>
<gene>
    <name evidence="1" type="ORF">CPB83DRAFT_778715</name>
</gene>
<sequence>MSGFAGYQSNHFCSYCTLELIDIDDFDYPNWPKRTQEEHRRMAEEWKSAPSEAVRDKVFERSGIRWSQLLRLPYWDPTKHVMIDSMHGFLLRLFQRHCRQIWGMGVDIVDSEYPSFSQDKDRPSDEAMAKGYKILRHGNEKQLQGLKTAVLRELARLSESMPYGGRSKKLIRGLLEYVSGFAMSCPKKLMQLSEFAVVGLTKTVTKLKAPTKTKRMANKYFFTIERIQPLNPSGNEESSQQR</sequence>
<protein>
    <submittedName>
        <fullName evidence="1">Uncharacterized protein</fullName>
    </submittedName>
</protein>
<name>A0A9P6E2N7_9AGAR</name>
<dbReference type="OrthoDB" id="3039677at2759"/>
<keyword evidence="2" id="KW-1185">Reference proteome</keyword>
<dbReference type="EMBL" id="MU158060">
    <property type="protein sequence ID" value="KAF9521453.1"/>
    <property type="molecule type" value="Genomic_DNA"/>
</dbReference>
<organism evidence="1 2">
    <name type="scientific">Crepidotus variabilis</name>
    <dbReference type="NCBI Taxonomy" id="179855"/>
    <lineage>
        <taxon>Eukaryota</taxon>
        <taxon>Fungi</taxon>
        <taxon>Dikarya</taxon>
        <taxon>Basidiomycota</taxon>
        <taxon>Agaricomycotina</taxon>
        <taxon>Agaricomycetes</taxon>
        <taxon>Agaricomycetidae</taxon>
        <taxon>Agaricales</taxon>
        <taxon>Agaricineae</taxon>
        <taxon>Crepidotaceae</taxon>
        <taxon>Crepidotus</taxon>
    </lineage>
</organism>
<dbReference type="PANTHER" id="PTHR46579:SF2">
    <property type="entry name" value="C2H2-TYPE DOMAIN-CONTAINING PROTEIN"/>
    <property type="match status" value="1"/>
</dbReference>
<accession>A0A9P6E2N7</accession>
<dbReference type="Proteomes" id="UP000807306">
    <property type="component" value="Unassembled WGS sequence"/>
</dbReference>
<reference evidence="1" key="1">
    <citation type="submission" date="2020-11" db="EMBL/GenBank/DDBJ databases">
        <authorList>
            <consortium name="DOE Joint Genome Institute"/>
            <person name="Ahrendt S."/>
            <person name="Riley R."/>
            <person name="Andreopoulos W."/>
            <person name="Labutti K."/>
            <person name="Pangilinan J."/>
            <person name="Ruiz-Duenas F.J."/>
            <person name="Barrasa J.M."/>
            <person name="Sanchez-Garcia M."/>
            <person name="Camarero S."/>
            <person name="Miyauchi S."/>
            <person name="Serrano A."/>
            <person name="Linde D."/>
            <person name="Babiker R."/>
            <person name="Drula E."/>
            <person name="Ayuso-Fernandez I."/>
            <person name="Pacheco R."/>
            <person name="Padilla G."/>
            <person name="Ferreira P."/>
            <person name="Barriuso J."/>
            <person name="Kellner H."/>
            <person name="Castanera R."/>
            <person name="Alfaro M."/>
            <person name="Ramirez L."/>
            <person name="Pisabarro A.G."/>
            <person name="Kuo A."/>
            <person name="Tritt A."/>
            <person name="Lipzen A."/>
            <person name="He G."/>
            <person name="Yan M."/>
            <person name="Ng V."/>
            <person name="Cullen D."/>
            <person name="Martin F."/>
            <person name="Rosso M.-N."/>
            <person name="Henrissat B."/>
            <person name="Hibbett D."/>
            <person name="Martinez A.T."/>
            <person name="Grigoriev I.V."/>
        </authorList>
    </citation>
    <scope>NUCLEOTIDE SEQUENCE</scope>
    <source>
        <strain evidence="1">CBS 506.95</strain>
    </source>
</reference>
<comment type="caution">
    <text evidence="1">The sequence shown here is derived from an EMBL/GenBank/DDBJ whole genome shotgun (WGS) entry which is preliminary data.</text>
</comment>
<evidence type="ECO:0000313" key="2">
    <source>
        <dbReference type="Proteomes" id="UP000807306"/>
    </source>
</evidence>
<proteinExistence type="predicted"/>
<dbReference type="PANTHER" id="PTHR46579">
    <property type="entry name" value="F5/8 TYPE C DOMAIN-CONTAINING PROTEIN-RELATED"/>
    <property type="match status" value="1"/>
</dbReference>